<dbReference type="AlphaFoldDB" id="A0AAP6BPH8"/>
<gene>
    <name evidence="2" type="ORF">OJ589_00760</name>
    <name evidence="3" type="ORF">SFH28_07010</name>
</gene>
<name>A0AAP6BPH8_STRAP</name>
<comment type="caution">
    <text evidence="3">The sequence shown here is derived from an EMBL/GenBank/DDBJ whole genome shotgun (WGS) entry which is preliminary data.</text>
</comment>
<keyword evidence="1" id="KW-1133">Transmembrane helix</keyword>
<feature type="transmembrane region" description="Helical" evidence="1">
    <location>
        <begin position="6"/>
        <end position="27"/>
    </location>
</feature>
<reference evidence="2 4" key="1">
    <citation type="submission" date="2022-10" db="EMBL/GenBank/DDBJ databases">
        <title>Comparative genomic study of S. anginosus.</title>
        <authorList>
            <person name="Prasad A."/>
            <person name="Ene A."/>
            <person name="Jablonska S."/>
            <person name="Du J."/>
            <person name="Wolfe A.J."/>
            <person name="Putonti C."/>
        </authorList>
    </citation>
    <scope>NUCLEOTIDE SEQUENCE [LARGE SCALE GENOMIC DNA]</scope>
    <source>
        <strain evidence="2 4">UMB1339</strain>
    </source>
</reference>
<protein>
    <submittedName>
        <fullName evidence="3">Uncharacterized protein</fullName>
    </submittedName>
</protein>
<organism evidence="3">
    <name type="scientific">Streptococcus anginosus</name>
    <dbReference type="NCBI Taxonomy" id="1328"/>
    <lineage>
        <taxon>Bacteria</taxon>
        <taxon>Bacillati</taxon>
        <taxon>Bacillota</taxon>
        <taxon>Bacilli</taxon>
        <taxon>Lactobacillales</taxon>
        <taxon>Streptococcaceae</taxon>
        <taxon>Streptococcus</taxon>
        <taxon>Streptococcus anginosus group</taxon>
    </lineage>
</organism>
<proteinExistence type="predicted"/>
<dbReference type="RefSeq" id="WP_255777072.1">
    <property type="nucleotide sequence ID" value="NZ_CABFME010000009.1"/>
</dbReference>
<sequence>MKISEIADLMVATGTLLTGIASVIMAIKKEPKERKPRKAKRFK</sequence>
<dbReference type="EMBL" id="JAPAIP010000001">
    <property type="protein sequence ID" value="MCW1075711.1"/>
    <property type="molecule type" value="Genomic_DNA"/>
</dbReference>
<dbReference type="EMBL" id="JAWWVP010000006">
    <property type="protein sequence ID" value="MDX5040602.1"/>
    <property type="molecule type" value="Genomic_DNA"/>
</dbReference>
<evidence type="ECO:0000313" key="2">
    <source>
        <dbReference type="EMBL" id="MCW1075711.1"/>
    </source>
</evidence>
<evidence type="ECO:0000313" key="3">
    <source>
        <dbReference type="EMBL" id="MDX5040602.1"/>
    </source>
</evidence>
<dbReference type="Proteomes" id="UP001208682">
    <property type="component" value="Unassembled WGS sequence"/>
</dbReference>
<evidence type="ECO:0000256" key="1">
    <source>
        <dbReference type="SAM" id="Phobius"/>
    </source>
</evidence>
<accession>A0AAP6BPH8</accession>
<keyword evidence="1" id="KW-0472">Membrane</keyword>
<evidence type="ECO:0000313" key="4">
    <source>
        <dbReference type="Proteomes" id="UP001208682"/>
    </source>
</evidence>
<reference evidence="3" key="2">
    <citation type="submission" date="2023-11" db="EMBL/GenBank/DDBJ databases">
        <title>Streptococcus anginosus urogential strains.</title>
        <authorList>
            <person name="Appleberry H."/>
            <person name="Garcia-Israel J."/>
            <person name="Wolfe A."/>
            <person name="Putonti C."/>
        </authorList>
    </citation>
    <scope>NUCLEOTIDE SEQUENCE</scope>
    <source>
        <strain evidence="3">UMB1758</strain>
    </source>
</reference>
<keyword evidence="1" id="KW-0812">Transmembrane</keyword>